<sequence length="343" mass="38183">MDRDPGLQAMQEIIERMMQEGASQEDIDAALMEFAYRHQQERKNAADDLTGLPEDASAETCYLHACKLFEAFRDDEAAACLRRTLELQPDHYDAKRMLLQMEENDEVLYRKLTELETEVEARWKAERQTLAAPKAASSDPAATAEQAEAVSEPSGLGATASATPAPSAPGSAWEIPLGRTLLQIKGDRAFLSYDLGRYRAAREACEQALALDAADRQNLRGLLIMLYAYFEDDAAARELVARYDNEETSWFLLGMAVLAYKQGNLVEARSSFDRFLALYPNLLVEFSLFLAGSPEPPARQPSARDKDRNDVYSALEDAVAVVDSTPGFLSWVTVEYADRLFAD</sequence>
<evidence type="ECO:0000313" key="2">
    <source>
        <dbReference type="EMBL" id="HIR01287.1"/>
    </source>
</evidence>
<organism evidence="2 3">
    <name type="scientific">Candidatus Aveggerthella stercoripullorum</name>
    <dbReference type="NCBI Taxonomy" id="2840688"/>
    <lineage>
        <taxon>Bacteria</taxon>
        <taxon>Bacillati</taxon>
        <taxon>Actinomycetota</taxon>
        <taxon>Coriobacteriia</taxon>
        <taxon>Eggerthellales</taxon>
        <taxon>Eggerthellaceae</taxon>
        <taxon>Eggerthellaceae incertae sedis</taxon>
        <taxon>Candidatus Aveggerthella</taxon>
    </lineage>
</organism>
<reference evidence="2" key="1">
    <citation type="submission" date="2020-10" db="EMBL/GenBank/DDBJ databases">
        <authorList>
            <person name="Gilroy R."/>
        </authorList>
    </citation>
    <scope>NUCLEOTIDE SEQUENCE</scope>
    <source>
        <strain evidence="2">ChiGjej1B1-2707</strain>
    </source>
</reference>
<dbReference type="Pfam" id="PF13181">
    <property type="entry name" value="TPR_8"/>
    <property type="match status" value="1"/>
</dbReference>
<gene>
    <name evidence="2" type="ORF">IAA69_03385</name>
</gene>
<dbReference type="Proteomes" id="UP000824261">
    <property type="component" value="Unassembled WGS sequence"/>
</dbReference>
<accession>A0A9D0ZZQ4</accession>
<evidence type="ECO:0000256" key="1">
    <source>
        <dbReference type="SAM" id="MobiDB-lite"/>
    </source>
</evidence>
<dbReference type="SMART" id="SM00028">
    <property type="entry name" value="TPR"/>
    <property type="match status" value="3"/>
</dbReference>
<name>A0A9D0ZZQ4_9ACTN</name>
<feature type="region of interest" description="Disordered" evidence="1">
    <location>
        <begin position="130"/>
        <end position="171"/>
    </location>
</feature>
<dbReference type="InterPro" id="IPR019734">
    <property type="entry name" value="TPR_rpt"/>
</dbReference>
<dbReference type="InterPro" id="IPR011990">
    <property type="entry name" value="TPR-like_helical_dom_sf"/>
</dbReference>
<reference evidence="2" key="2">
    <citation type="journal article" date="2021" name="PeerJ">
        <title>Extensive microbial diversity within the chicken gut microbiome revealed by metagenomics and culture.</title>
        <authorList>
            <person name="Gilroy R."/>
            <person name="Ravi A."/>
            <person name="Getino M."/>
            <person name="Pursley I."/>
            <person name="Horton D.L."/>
            <person name="Alikhan N.F."/>
            <person name="Baker D."/>
            <person name="Gharbi K."/>
            <person name="Hall N."/>
            <person name="Watson M."/>
            <person name="Adriaenssens E.M."/>
            <person name="Foster-Nyarko E."/>
            <person name="Jarju S."/>
            <person name="Secka A."/>
            <person name="Antonio M."/>
            <person name="Oren A."/>
            <person name="Chaudhuri R.R."/>
            <person name="La Ragione R."/>
            <person name="Hildebrand F."/>
            <person name="Pallen M.J."/>
        </authorList>
    </citation>
    <scope>NUCLEOTIDE SEQUENCE</scope>
    <source>
        <strain evidence="2">ChiGjej1B1-2707</strain>
    </source>
</reference>
<evidence type="ECO:0000313" key="3">
    <source>
        <dbReference type="Proteomes" id="UP000824261"/>
    </source>
</evidence>
<protein>
    <recommendedName>
        <fullName evidence="4">Tetratricopeptide repeat protein</fullName>
    </recommendedName>
</protein>
<dbReference type="SUPFAM" id="SSF48452">
    <property type="entry name" value="TPR-like"/>
    <property type="match status" value="1"/>
</dbReference>
<comment type="caution">
    <text evidence="2">The sequence shown here is derived from an EMBL/GenBank/DDBJ whole genome shotgun (WGS) entry which is preliminary data.</text>
</comment>
<evidence type="ECO:0008006" key="4">
    <source>
        <dbReference type="Google" id="ProtNLM"/>
    </source>
</evidence>
<dbReference type="Gene3D" id="1.25.40.10">
    <property type="entry name" value="Tetratricopeptide repeat domain"/>
    <property type="match status" value="1"/>
</dbReference>
<dbReference type="Pfam" id="PF13174">
    <property type="entry name" value="TPR_6"/>
    <property type="match status" value="1"/>
</dbReference>
<feature type="compositionally biased region" description="Low complexity" evidence="1">
    <location>
        <begin position="157"/>
        <end position="171"/>
    </location>
</feature>
<feature type="compositionally biased region" description="Low complexity" evidence="1">
    <location>
        <begin position="131"/>
        <end position="147"/>
    </location>
</feature>
<dbReference type="EMBL" id="DVGB01000042">
    <property type="protein sequence ID" value="HIR01287.1"/>
    <property type="molecule type" value="Genomic_DNA"/>
</dbReference>
<proteinExistence type="predicted"/>
<dbReference type="AlphaFoldDB" id="A0A9D0ZZQ4"/>